<protein>
    <recommendedName>
        <fullName evidence="5">Glutathione S-transferase</fullName>
    </recommendedName>
</protein>
<dbReference type="EMBL" id="JAIFRP010000026">
    <property type="protein sequence ID" value="KAK2584737.1"/>
    <property type="molecule type" value="Genomic_DNA"/>
</dbReference>
<comment type="caution">
    <text evidence="3">The sequence shown here is derived from an EMBL/GenBank/DDBJ whole genome shotgun (WGS) entry which is preliminary data.</text>
</comment>
<dbReference type="PROSITE" id="PS50405">
    <property type="entry name" value="GST_CTER"/>
    <property type="match status" value="1"/>
</dbReference>
<dbReference type="InterPro" id="IPR036282">
    <property type="entry name" value="Glutathione-S-Trfase_C_sf"/>
</dbReference>
<gene>
    <name evidence="3" type="ORF">KPH14_007068</name>
</gene>
<dbReference type="PANTHER" id="PTHR43969:SF8">
    <property type="entry name" value="GLUTATHIONE S TRANSFERASE E13, ISOFORM A-RELATED"/>
    <property type="match status" value="1"/>
</dbReference>
<dbReference type="Pfam" id="PF13409">
    <property type="entry name" value="GST_N_2"/>
    <property type="match status" value="1"/>
</dbReference>
<dbReference type="Proteomes" id="UP001258017">
    <property type="component" value="Unassembled WGS sequence"/>
</dbReference>
<evidence type="ECO:0000313" key="3">
    <source>
        <dbReference type="EMBL" id="KAK2584737.1"/>
    </source>
</evidence>
<dbReference type="PROSITE" id="PS50404">
    <property type="entry name" value="GST_NTER"/>
    <property type="match status" value="1"/>
</dbReference>
<reference evidence="3" key="1">
    <citation type="submission" date="2021-08" db="EMBL/GenBank/DDBJ databases">
        <authorList>
            <person name="Misof B."/>
            <person name="Oliver O."/>
            <person name="Podsiadlowski L."/>
            <person name="Donath A."/>
            <person name="Peters R."/>
            <person name="Mayer C."/>
            <person name="Rust J."/>
            <person name="Gunkel S."/>
            <person name="Lesny P."/>
            <person name="Martin S."/>
            <person name="Oeyen J.P."/>
            <person name="Petersen M."/>
            <person name="Panagiotis P."/>
            <person name="Wilbrandt J."/>
            <person name="Tanja T."/>
        </authorList>
    </citation>
    <scope>NUCLEOTIDE SEQUENCE</scope>
    <source>
        <strain evidence="3">GBR_01_08_01A</strain>
        <tissue evidence="3">Thorax + abdomen</tissue>
    </source>
</reference>
<dbReference type="GO" id="GO:0006749">
    <property type="term" value="P:glutathione metabolic process"/>
    <property type="evidence" value="ECO:0007669"/>
    <property type="project" value="TreeGrafter"/>
</dbReference>
<evidence type="ECO:0000313" key="4">
    <source>
        <dbReference type="Proteomes" id="UP001258017"/>
    </source>
</evidence>
<dbReference type="SFLD" id="SFLDG00358">
    <property type="entry name" value="Main_(cytGST)"/>
    <property type="match status" value="1"/>
</dbReference>
<dbReference type="GO" id="GO:0004364">
    <property type="term" value="F:glutathione transferase activity"/>
    <property type="evidence" value="ECO:0007669"/>
    <property type="project" value="TreeGrafter"/>
</dbReference>
<evidence type="ECO:0000259" key="2">
    <source>
        <dbReference type="PROSITE" id="PS50405"/>
    </source>
</evidence>
<dbReference type="FunFam" id="1.20.1050.10:FF:000007">
    <property type="entry name" value="Glutathione S-transferase 1-1"/>
    <property type="match status" value="1"/>
</dbReference>
<dbReference type="Gene3D" id="1.20.1050.10">
    <property type="match status" value="1"/>
</dbReference>
<feature type="domain" description="GST N-terminal" evidence="1">
    <location>
        <begin position="12"/>
        <end position="102"/>
    </location>
</feature>
<dbReference type="InterPro" id="IPR004046">
    <property type="entry name" value="GST_C"/>
</dbReference>
<dbReference type="Pfam" id="PF00043">
    <property type="entry name" value="GST_C"/>
    <property type="match status" value="1"/>
</dbReference>
<proteinExistence type="predicted"/>
<dbReference type="InterPro" id="IPR004045">
    <property type="entry name" value="Glutathione_S-Trfase_N"/>
</dbReference>
<dbReference type="InterPro" id="IPR036249">
    <property type="entry name" value="Thioredoxin-like_sf"/>
</dbReference>
<evidence type="ECO:0008006" key="5">
    <source>
        <dbReference type="Google" id="ProtNLM"/>
    </source>
</evidence>
<accession>A0AAD9RRR8</accession>
<dbReference type="InterPro" id="IPR040079">
    <property type="entry name" value="Glutathione_S-Trfase"/>
</dbReference>
<dbReference type="PANTHER" id="PTHR43969">
    <property type="entry name" value="GLUTATHIONE S TRANSFERASE D10, ISOFORM A-RELATED"/>
    <property type="match status" value="1"/>
</dbReference>
<dbReference type="InterPro" id="IPR010987">
    <property type="entry name" value="Glutathione-S-Trfase_C-like"/>
</dbReference>
<evidence type="ECO:0000259" key="1">
    <source>
        <dbReference type="PROSITE" id="PS50404"/>
    </source>
</evidence>
<dbReference type="SUPFAM" id="SSF52833">
    <property type="entry name" value="Thioredoxin-like"/>
    <property type="match status" value="1"/>
</dbReference>
<dbReference type="AlphaFoldDB" id="A0AAD9RRR8"/>
<keyword evidence="4" id="KW-1185">Reference proteome</keyword>
<dbReference type="CDD" id="cd03177">
    <property type="entry name" value="GST_C_Delta_Epsilon"/>
    <property type="match status" value="1"/>
</dbReference>
<dbReference type="Gene3D" id="3.40.30.10">
    <property type="entry name" value="Glutaredoxin"/>
    <property type="match status" value="1"/>
</dbReference>
<reference evidence="3" key="2">
    <citation type="journal article" date="2023" name="Commun. Biol.">
        <title>Intrasexual cuticular hydrocarbon dimorphism in a wasp sheds light on hydrocarbon biosynthesis genes in Hymenoptera.</title>
        <authorList>
            <person name="Moris V.C."/>
            <person name="Podsiadlowski L."/>
            <person name="Martin S."/>
            <person name="Oeyen J.P."/>
            <person name="Donath A."/>
            <person name="Petersen M."/>
            <person name="Wilbrandt J."/>
            <person name="Misof B."/>
            <person name="Liedtke D."/>
            <person name="Thamm M."/>
            <person name="Scheiner R."/>
            <person name="Schmitt T."/>
            <person name="Niehuis O."/>
        </authorList>
    </citation>
    <scope>NUCLEOTIDE SEQUENCE</scope>
    <source>
        <strain evidence="3">GBR_01_08_01A</strain>
    </source>
</reference>
<dbReference type="SUPFAM" id="SSF47616">
    <property type="entry name" value="GST C-terminal domain-like"/>
    <property type="match status" value="1"/>
</dbReference>
<feature type="domain" description="GST C-terminal" evidence="2">
    <location>
        <begin position="108"/>
        <end position="230"/>
    </location>
</feature>
<organism evidence="3 4">
    <name type="scientific">Odynerus spinipes</name>
    <dbReference type="NCBI Taxonomy" id="1348599"/>
    <lineage>
        <taxon>Eukaryota</taxon>
        <taxon>Metazoa</taxon>
        <taxon>Ecdysozoa</taxon>
        <taxon>Arthropoda</taxon>
        <taxon>Hexapoda</taxon>
        <taxon>Insecta</taxon>
        <taxon>Pterygota</taxon>
        <taxon>Neoptera</taxon>
        <taxon>Endopterygota</taxon>
        <taxon>Hymenoptera</taxon>
        <taxon>Apocrita</taxon>
        <taxon>Aculeata</taxon>
        <taxon>Vespoidea</taxon>
        <taxon>Vespidae</taxon>
        <taxon>Eumeninae</taxon>
        <taxon>Odynerus</taxon>
    </lineage>
</organism>
<dbReference type="SFLD" id="SFLDS00019">
    <property type="entry name" value="Glutathione_Transferase_(cytos"/>
    <property type="match status" value="1"/>
</dbReference>
<sequence length="237" mass="27500">MIPSRSHSRRRSNESLLVKITVIRLVNPRVNKIDNGVNYETYNKEEKCRRSYCTANCQDQLKEDFVKINPQHTIPTIQDNDFVLWDSNAIVTYLVDKYASDDNLYPKDLQLRATINQRLIYNAAVLFTNLRNICRPILLGMEKTVPKEKIEQLENAIEIFDKLLEGKQWLVGDSYTLADICSVTTISSLTTVLQLEKYPNVHAWVKRCEEQLPGYEKYNEPGNKELVDTFHQKVESS</sequence>
<name>A0AAD9RRR8_9HYME</name>